<dbReference type="Gene3D" id="3.40.190.290">
    <property type="match status" value="1"/>
</dbReference>
<dbReference type="Pfam" id="PF00126">
    <property type="entry name" value="HTH_1"/>
    <property type="match status" value="1"/>
</dbReference>
<evidence type="ECO:0000256" key="2">
    <source>
        <dbReference type="ARBA" id="ARBA00023015"/>
    </source>
</evidence>
<keyword evidence="2" id="KW-0805">Transcription regulation</keyword>
<dbReference type="InterPro" id="IPR036388">
    <property type="entry name" value="WH-like_DNA-bd_sf"/>
</dbReference>
<dbReference type="InterPro" id="IPR036390">
    <property type="entry name" value="WH_DNA-bd_sf"/>
</dbReference>
<proteinExistence type="inferred from homology"/>
<keyword evidence="5" id="KW-0804">Transcription</keyword>
<dbReference type="PANTHER" id="PTHR30293:SF0">
    <property type="entry name" value="NITROGEN ASSIMILATION REGULATORY PROTEIN NAC"/>
    <property type="match status" value="1"/>
</dbReference>
<dbReference type="GO" id="GO:0003700">
    <property type="term" value="F:DNA-binding transcription factor activity"/>
    <property type="evidence" value="ECO:0007669"/>
    <property type="project" value="InterPro"/>
</dbReference>
<dbReference type="Proteomes" id="UP000589984">
    <property type="component" value="Unassembled WGS sequence"/>
</dbReference>
<keyword evidence="3" id="KW-0238">DNA-binding</keyword>
<evidence type="ECO:0000259" key="6">
    <source>
        <dbReference type="PROSITE" id="PS50931"/>
    </source>
</evidence>
<dbReference type="SUPFAM" id="SSF46785">
    <property type="entry name" value="Winged helix' DNA-binding domain"/>
    <property type="match status" value="1"/>
</dbReference>
<reference evidence="7 8" key="1">
    <citation type="submission" date="2020-06" db="EMBL/GenBank/DDBJ databases">
        <title>Halomonas sp. QX-1 draft genome sequence.</title>
        <authorList>
            <person name="Qiu X."/>
        </authorList>
    </citation>
    <scope>NUCLEOTIDE SEQUENCE [LARGE SCALE GENOMIC DNA]</scope>
    <source>
        <strain evidence="7 8">QX-1</strain>
    </source>
</reference>
<dbReference type="GO" id="GO:2000142">
    <property type="term" value="P:regulation of DNA-templated transcription initiation"/>
    <property type="evidence" value="ECO:0007669"/>
    <property type="project" value="TreeGrafter"/>
</dbReference>
<dbReference type="InterPro" id="IPR005119">
    <property type="entry name" value="LysR_subst-bd"/>
</dbReference>
<sequence length="309" mass="34474">MNLKQIRYFIAISELQSLSKASAKLNIAQPALSSQLKNLEEELGVKLLDRHSRGVSPNDLGLMVLHHFKNIVREVDRTESLIFDYTMNPVGDVHIGVTTTAARAVVSTLVSRAKKRLPKINLHLLEAMSGTLNEQLRKGNLDIAILYNFDSYEADHNLIDNAVAYENLFLLTNNRDDYNRLGTIKFSKIKDFPLALPSHPHTLNVLLSEMSLRQGVKLNMAAEVNSFTGMVELAKAGFYTIAPIVSVKPEIERGELFAIPITQPVLQWTVHIVAGREGVSSRAVRAVHKLITEVMKDLIESGEWEATLI</sequence>
<dbReference type="PRINTS" id="PR00039">
    <property type="entry name" value="HTHLYSR"/>
</dbReference>
<dbReference type="AlphaFoldDB" id="A0A7Y6V7J7"/>
<dbReference type="Gene3D" id="1.10.10.10">
    <property type="entry name" value="Winged helix-like DNA-binding domain superfamily/Winged helix DNA-binding domain"/>
    <property type="match status" value="1"/>
</dbReference>
<feature type="domain" description="HTH lysR-type" evidence="6">
    <location>
        <begin position="1"/>
        <end position="58"/>
    </location>
</feature>
<dbReference type="SUPFAM" id="SSF53850">
    <property type="entry name" value="Periplasmic binding protein-like II"/>
    <property type="match status" value="1"/>
</dbReference>
<dbReference type="RefSeq" id="WP_176302657.1">
    <property type="nucleotide sequence ID" value="NZ_JABWCV010000004.1"/>
</dbReference>
<protein>
    <submittedName>
        <fullName evidence="7">LysR family transcriptional regulator</fullName>
    </submittedName>
</protein>
<dbReference type="InterPro" id="IPR000847">
    <property type="entry name" value="LysR_HTH_N"/>
</dbReference>
<dbReference type="Pfam" id="PF03466">
    <property type="entry name" value="LysR_substrate"/>
    <property type="match status" value="1"/>
</dbReference>
<accession>A0A7Y6V7J7</accession>
<dbReference type="PROSITE" id="PS50931">
    <property type="entry name" value="HTH_LYSR"/>
    <property type="match status" value="1"/>
</dbReference>
<name>A0A7Y6V7J7_9GAMM</name>
<evidence type="ECO:0000313" key="8">
    <source>
        <dbReference type="Proteomes" id="UP000589984"/>
    </source>
</evidence>
<dbReference type="FunFam" id="1.10.10.10:FF:000001">
    <property type="entry name" value="LysR family transcriptional regulator"/>
    <property type="match status" value="1"/>
</dbReference>
<dbReference type="GO" id="GO:0003677">
    <property type="term" value="F:DNA binding"/>
    <property type="evidence" value="ECO:0007669"/>
    <property type="project" value="UniProtKB-KW"/>
</dbReference>
<keyword evidence="8" id="KW-1185">Reference proteome</keyword>
<dbReference type="EMBL" id="JABWCV010000004">
    <property type="protein sequence ID" value="NVF13558.1"/>
    <property type="molecule type" value="Genomic_DNA"/>
</dbReference>
<evidence type="ECO:0000256" key="4">
    <source>
        <dbReference type="ARBA" id="ARBA00023159"/>
    </source>
</evidence>
<evidence type="ECO:0000313" key="7">
    <source>
        <dbReference type="EMBL" id="NVF13558.1"/>
    </source>
</evidence>
<evidence type="ECO:0000256" key="5">
    <source>
        <dbReference type="ARBA" id="ARBA00023163"/>
    </source>
</evidence>
<evidence type="ECO:0000256" key="1">
    <source>
        <dbReference type="ARBA" id="ARBA00009437"/>
    </source>
</evidence>
<keyword evidence="4" id="KW-0010">Activator</keyword>
<comment type="caution">
    <text evidence="7">The sequence shown here is derived from an EMBL/GenBank/DDBJ whole genome shotgun (WGS) entry which is preliminary data.</text>
</comment>
<organism evidence="7 8">
    <name type="scientific">Vreelandella maris</name>
    <dbReference type="NCBI Taxonomy" id="2729617"/>
    <lineage>
        <taxon>Bacteria</taxon>
        <taxon>Pseudomonadati</taxon>
        <taxon>Pseudomonadota</taxon>
        <taxon>Gammaproteobacteria</taxon>
        <taxon>Oceanospirillales</taxon>
        <taxon>Halomonadaceae</taxon>
        <taxon>Vreelandella</taxon>
    </lineage>
</organism>
<evidence type="ECO:0000256" key="3">
    <source>
        <dbReference type="ARBA" id="ARBA00023125"/>
    </source>
</evidence>
<gene>
    <name evidence="7" type="ORF">HUO07_05135</name>
</gene>
<dbReference type="PANTHER" id="PTHR30293">
    <property type="entry name" value="TRANSCRIPTIONAL REGULATORY PROTEIN NAC-RELATED"/>
    <property type="match status" value="1"/>
</dbReference>
<comment type="similarity">
    <text evidence="1">Belongs to the LysR transcriptional regulatory family.</text>
</comment>